<organism evidence="1 2">
    <name type="scientific">Archaeoglobus fulgidus DSM 8774</name>
    <dbReference type="NCBI Taxonomy" id="1344584"/>
    <lineage>
        <taxon>Archaea</taxon>
        <taxon>Methanobacteriati</taxon>
        <taxon>Methanobacteriota</taxon>
        <taxon>Archaeoglobi</taxon>
        <taxon>Archaeoglobales</taxon>
        <taxon>Archaeoglobaceae</taxon>
        <taxon>Archaeoglobus</taxon>
    </lineage>
</organism>
<dbReference type="AlphaFoldDB" id="A0A075WCH5"/>
<dbReference type="EMBL" id="CP006577">
    <property type="protein sequence ID" value="AIG96924.1"/>
    <property type="molecule type" value="Genomic_DNA"/>
</dbReference>
<reference evidence="1 2" key="1">
    <citation type="submission" date="2013-07" db="EMBL/GenBank/DDBJ databases">
        <title>Genome of Archaeoglobus fulgidus.</title>
        <authorList>
            <person name="Fiebig A."/>
            <person name="Birkeland N.-K."/>
        </authorList>
    </citation>
    <scope>NUCLEOTIDE SEQUENCE [LARGE SCALE GENOMIC DNA]</scope>
    <source>
        <strain evidence="1 2">DSM 8774</strain>
    </source>
</reference>
<proteinExistence type="predicted"/>
<dbReference type="GeneID" id="24793640"/>
<dbReference type="KEGG" id="afg:AFULGI_00000800"/>
<protein>
    <submittedName>
        <fullName evidence="1">Uncharacterized protein</fullName>
    </submittedName>
</protein>
<gene>
    <name evidence="1" type="ORF">AFULGI_00000800</name>
</gene>
<evidence type="ECO:0000313" key="1">
    <source>
        <dbReference type="EMBL" id="AIG96924.1"/>
    </source>
</evidence>
<dbReference type="HOGENOM" id="CLU_145172_0_0_2"/>
<dbReference type="RefSeq" id="WP_231487538.1">
    <property type="nucleotide sequence ID" value="NZ_CP006577.1"/>
</dbReference>
<dbReference type="Proteomes" id="UP000028501">
    <property type="component" value="Chromosome"/>
</dbReference>
<sequence>MQRYIYPVDLTEVEDELNIIVEKLKTSKAEAIREAIRHYAEELRGLEVVELRDVPKEQAKEEVKEFIKGKERVWADEIADALRLDLSLVNDILMELWSEGYVEPED</sequence>
<evidence type="ECO:0000313" key="2">
    <source>
        <dbReference type="Proteomes" id="UP000028501"/>
    </source>
</evidence>
<name>A0A075WCH5_ARCFL</name>
<accession>A0A075WCH5</accession>